<accession>A0ABS8USC2</accession>
<reference evidence="1 2" key="1">
    <citation type="journal article" date="2021" name="BMC Genomics">
        <title>Datura genome reveals duplications of psychoactive alkaloid biosynthetic genes and high mutation rate following tissue culture.</title>
        <authorList>
            <person name="Rajewski A."/>
            <person name="Carter-House D."/>
            <person name="Stajich J."/>
            <person name="Litt A."/>
        </authorList>
    </citation>
    <scope>NUCLEOTIDE SEQUENCE [LARGE SCALE GENOMIC DNA]</scope>
    <source>
        <strain evidence="1">AR-01</strain>
    </source>
</reference>
<dbReference type="PROSITE" id="PS51257">
    <property type="entry name" value="PROKAR_LIPOPROTEIN"/>
    <property type="match status" value="1"/>
</dbReference>
<organism evidence="1 2">
    <name type="scientific">Datura stramonium</name>
    <name type="common">Jimsonweed</name>
    <name type="synonym">Common thornapple</name>
    <dbReference type="NCBI Taxonomy" id="4076"/>
    <lineage>
        <taxon>Eukaryota</taxon>
        <taxon>Viridiplantae</taxon>
        <taxon>Streptophyta</taxon>
        <taxon>Embryophyta</taxon>
        <taxon>Tracheophyta</taxon>
        <taxon>Spermatophyta</taxon>
        <taxon>Magnoliopsida</taxon>
        <taxon>eudicotyledons</taxon>
        <taxon>Gunneridae</taxon>
        <taxon>Pentapetalae</taxon>
        <taxon>asterids</taxon>
        <taxon>lamiids</taxon>
        <taxon>Solanales</taxon>
        <taxon>Solanaceae</taxon>
        <taxon>Solanoideae</taxon>
        <taxon>Datureae</taxon>
        <taxon>Datura</taxon>
    </lineage>
</organism>
<gene>
    <name evidence="1" type="ORF">HAX54_019826</name>
</gene>
<name>A0ABS8USC2_DATST</name>
<comment type="caution">
    <text evidence="1">The sequence shown here is derived from an EMBL/GenBank/DDBJ whole genome shotgun (WGS) entry which is preliminary data.</text>
</comment>
<dbReference type="EMBL" id="JACEIK010002406">
    <property type="protein sequence ID" value="MCD9560960.1"/>
    <property type="molecule type" value="Genomic_DNA"/>
</dbReference>
<keyword evidence="2" id="KW-1185">Reference proteome</keyword>
<evidence type="ECO:0000313" key="1">
    <source>
        <dbReference type="EMBL" id="MCD9560960.1"/>
    </source>
</evidence>
<evidence type="ECO:0000313" key="2">
    <source>
        <dbReference type="Proteomes" id="UP000823775"/>
    </source>
</evidence>
<sequence>MLREGGYYNAHFRASGMVLMHIMLGCHGPNHVHVPARMPRSTSEARVPNVVCATRVTSVPWVDRASRVACVPLAANRTTHVLCLVPRACLWPAMGC</sequence>
<dbReference type="Proteomes" id="UP000823775">
    <property type="component" value="Unassembled WGS sequence"/>
</dbReference>
<protein>
    <submittedName>
        <fullName evidence="1">Uncharacterized protein</fullName>
    </submittedName>
</protein>
<proteinExistence type="predicted"/>